<dbReference type="OMA" id="ACGHETN"/>
<dbReference type="EMBL" id="GL377578">
    <property type="protein sequence ID" value="EFJ28829.1"/>
    <property type="molecule type" value="Genomic_DNA"/>
</dbReference>
<evidence type="ECO:0008006" key="5">
    <source>
        <dbReference type="Google" id="ProtNLM"/>
    </source>
</evidence>
<dbReference type="Gene3D" id="1.25.40.10">
    <property type="entry name" value="Tetratricopeptide repeat domain"/>
    <property type="match status" value="2"/>
</dbReference>
<proteinExistence type="predicted"/>
<evidence type="ECO:0000313" key="3">
    <source>
        <dbReference type="EMBL" id="EFJ28829.1"/>
    </source>
</evidence>
<evidence type="ECO:0000256" key="1">
    <source>
        <dbReference type="ARBA" id="ARBA00022737"/>
    </source>
</evidence>
<feature type="non-terminal residue" evidence="3">
    <location>
        <position position="171"/>
    </location>
</feature>
<evidence type="ECO:0000256" key="2">
    <source>
        <dbReference type="PROSITE-ProRule" id="PRU00708"/>
    </source>
</evidence>
<dbReference type="GO" id="GO:0009451">
    <property type="term" value="P:RNA modification"/>
    <property type="evidence" value="ECO:0007669"/>
    <property type="project" value="InterPro"/>
</dbReference>
<dbReference type="InterPro" id="IPR002885">
    <property type="entry name" value="PPR_rpt"/>
</dbReference>
<name>D8RF93_SELML</name>
<organism evidence="4">
    <name type="scientific">Selaginella moellendorffii</name>
    <name type="common">Spikemoss</name>
    <dbReference type="NCBI Taxonomy" id="88036"/>
    <lineage>
        <taxon>Eukaryota</taxon>
        <taxon>Viridiplantae</taxon>
        <taxon>Streptophyta</taxon>
        <taxon>Embryophyta</taxon>
        <taxon>Tracheophyta</taxon>
        <taxon>Lycopodiopsida</taxon>
        <taxon>Selaginellales</taxon>
        <taxon>Selaginellaceae</taxon>
        <taxon>Selaginella</taxon>
    </lineage>
</organism>
<dbReference type="Pfam" id="PF01535">
    <property type="entry name" value="PPR"/>
    <property type="match status" value="2"/>
</dbReference>
<accession>D8RF93</accession>
<reference evidence="3 4" key="1">
    <citation type="journal article" date="2011" name="Science">
        <title>The Selaginella genome identifies genetic changes associated with the evolution of vascular plants.</title>
        <authorList>
            <person name="Banks J.A."/>
            <person name="Nishiyama T."/>
            <person name="Hasebe M."/>
            <person name="Bowman J.L."/>
            <person name="Gribskov M."/>
            <person name="dePamphilis C."/>
            <person name="Albert V.A."/>
            <person name="Aono N."/>
            <person name="Aoyama T."/>
            <person name="Ambrose B.A."/>
            <person name="Ashton N.W."/>
            <person name="Axtell M.J."/>
            <person name="Barker E."/>
            <person name="Barker M.S."/>
            <person name="Bennetzen J.L."/>
            <person name="Bonawitz N.D."/>
            <person name="Chapple C."/>
            <person name="Cheng C."/>
            <person name="Correa L.G."/>
            <person name="Dacre M."/>
            <person name="DeBarry J."/>
            <person name="Dreyer I."/>
            <person name="Elias M."/>
            <person name="Engstrom E.M."/>
            <person name="Estelle M."/>
            <person name="Feng L."/>
            <person name="Finet C."/>
            <person name="Floyd S.K."/>
            <person name="Frommer W.B."/>
            <person name="Fujita T."/>
            <person name="Gramzow L."/>
            <person name="Gutensohn M."/>
            <person name="Harholt J."/>
            <person name="Hattori M."/>
            <person name="Heyl A."/>
            <person name="Hirai T."/>
            <person name="Hiwatashi Y."/>
            <person name="Ishikawa M."/>
            <person name="Iwata M."/>
            <person name="Karol K.G."/>
            <person name="Koehler B."/>
            <person name="Kolukisaoglu U."/>
            <person name="Kubo M."/>
            <person name="Kurata T."/>
            <person name="Lalonde S."/>
            <person name="Li K."/>
            <person name="Li Y."/>
            <person name="Litt A."/>
            <person name="Lyons E."/>
            <person name="Manning G."/>
            <person name="Maruyama T."/>
            <person name="Michael T.P."/>
            <person name="Mikami K."/>
            <person name="Miyazaki S."/>
            <person name="Morinaga S."/>
            <person name="Murata T."/>
            <person name="Mueller-Roeber B."/>
            <person name="Nelson D.R."/>
            <person name="Obara M."/>
            <person name="Oguri Y."/>
            <person name="Olmstead R.G."/>
            <person name="Onodera N."/>
            <person name="Petersen B.L."/>
            <person name="Pils B."/>
            <person name="Prigge M."/>
            <person name="Rensing S.A."/>
            <person name="Riano-Pachon D.M."/>
            <person name="Roberts A.W."/>
            <person name="Sato Y."/>
            <person name="Scheller H.V."/>
            <person name="Schulz B."/>
            <person name="Schulz C."/>
            <person name="Shakirov E.V."/>
            <person name="Shibagaki N."/>
            <person name="Shinohara N."/>
            <person name="Shippen D.E."/>
            <person name="Soerensen I."/>
            <person name="Sotooka R."/>
            <person name="Sugimoto N."/>
            <person name="Sugita M."/>
            <person name="Sumikawa N."/>
            <person name="Tanurdzic M."/>
            <person name="Theissen G."/>
            <person name="Ulvskov P."/>
            <person name="Wakazuki S."/>
            <person name="Weng J.K."/>
            <person name="Willats W.W."/>
            <person name="Wipf D."/>
            <person name="Wolf P.G."/>
            <person name="Yang L."/>
            <person name="Zimmer A.D."/>
            <person name="Zhu Q."/>
            <person name="Mitros T."/>
            <person name="Hellsten U."/>
            <person name="Loque D."/>
            <person name="Otillar R."/>
            <person name="Salamov A."/>
            <person name="Schmutz J."/>
            <person name="Shapiro H."/>
            <person name="Lindquist E."/>
            <person name="Lucas S."/>
            <person name="Rokhsar D."/>
            <person name="Grigoriev I.V."/>
        </authorList>
    </citation>
    <scope>NUCLEOTIDE SEQUENCE [LARGE SCALE GENOMIC DNA]</scope>
</reference>
<dbReference type="PANTHER" id="PTHR24015">
    <property type="entry name" value="OS07G0578800 PROTEIN-RELATED"/>
    <property type="match status" value="1"/>
</dbReference>
<evidence type="ECO:0000313" key="4">
    <source>
        <dbReference type="Proteomes" id="UP000001514"/>
    </source>
</evidence>
<feature type="non-terminal residue" evidence="3">
    <location>
        <position position="1"/>
    </location>
</feature>
<sequence length="171" mass="18837">SYGSLLQACGEAKILAYGRVVHEHMSAANMDTGSIFLGNHLVQMYGRCGSVDEAAAAFERMGRRNVVSWSFVIAAFTQNGHHGRAMRFFQRMLQDGFEVDRILIVTALGSCMDLKTGREIHELALECGYGNETVVCTALLGMYSRCESLGDVETVFLGLQEKDVVSWNAMI</sequence>
<protein>
    <recommendedName>
        <fullName evidence="5">Pentacotripeptide-repeat region of PRORP domain-containing protein</fullName>
    </recommendedName>
</protein>
<dbReference type="FunFam" id="1.25.40.10:FF:000285">
    <property type="entry name" value="Pentatricopeptide repeat-containing protein, chloroplastic"/>
    <property type="match status" value="1"/>
</dbReference>
<keyword evidence="4" id="KW-1185">Reference proteome</keyword>
<dbReference type="Gramene" id="EFJ28829">
    <property type="protein sequence ID" value="EFJ28829"/>
    <property type="gene ID" value="SELMODRAFT_16806"/>
</dbReference>
<dbReference type="InParanoid" id="D8RF93"/>
<keyword evidence="1" id="KW-0677">Repeat</keyword>
<dbReference type="Proteomes" id="UP000001514">
    <property type="component" value="Unassembled WGS sequence"/>
</dbReference>
<feature type="repeat" description="PPR" evidence="2">
    <location>
        <begin position="65"/>
        <end position="99"/>
    </location>
</feature>
<dbReference type="AlphaFoldDB" id="D8RF93"/>
<dbReference type="HOGENOM" id="CLU_002706_28_1_1"/>
<dbReference type="GO" id="GO:0003723">
    <property type="term" value="F:RNA binding"/>
    <property type="evidence" value="ECO:0007669"/>
    <property type="project" value="InterPro"/>
</dbReference>
<dbReference type="eggNOG" id="KOG4197">
    <property type="taxonomic scope" value="Eukaryota"/>
</dbReference>
<dbReference type="InterPro" id="IPR011990">
    <property type="entry name" value="TPR-like_helical_dom_sf"/>
</dbReference>
<dbReference type="InterPro" id="IPR046960">
    <property type="entry name" value="PPR_At4g14850-like_plant"/>
</dbReference>
<dbReference type="PROSITE" id="PS51375">
    <property type="entry name" value="PPR"/>
    <property type="match status" value="1"/>
</dbReference>
<dbReference type="KEGG" id="smo:SELMODRAFT_16806"/>
<dbReference type="NCBIfam" id="TIGR00756">
    <property type="entry name" value="PPR"/>
    <property type="match status" value="1"/>
</dbReference>
<gene>
    <name evidence="3" type="ORF">SELMODRAFT_16806</name>
</gene>